<evidence type="ECO:0000256" key="2">
    <source>
        <dbReference type="ARBA" id="ARBA00005692"/>
    </source>
</evidence>
<dbReference type="Gene3D" id="1.20.1070.10">
    <property type="entry name" value="Rhodopsin 7-helix transmembrane proteins"/>
    <property type="match status" value="1"/>
</dbReference>
<feature type="transmembrane region" description="Helical" evidence="6">
    <location>
        <begin position="66"/>
        <end position="88"/>
    </location>
</feature>
<evidence type="ECO:0000256" key="4">
    <source>
        <dbReference type="ARBA" id="ARBA00022989"/>
    </source>
</evidence>
<evidence type="ECO:0000256" key="3">
    <source>
        <dbReference type="ARBA" id="ARBA00022692"/>
    </source>
</evidence>
<dbReference type="GO" id="GO:0004888">
    <property type="term" value="F:transmembrane signaling receptor activity"/>
    <property type="evidence" value="ECO:0007669"/>
    <property type="project" value="InterPro"/>
</dbReference>
<evidence type="ECO:0000256" key="1">
    <source>
        <dbReference type="ARBA" id="ARBA00004141"/>
    </source>
</evidence>
<feature type="transmembrane region" description="Helical" evidence="6">
    <location>
        <begin position="203"/>
        <end position="221"/>
    </location>
</feature>
<comment type="caution">
    <text evidence="6">Lacks conserved residue(s) required for the propagation of feature annotation.</text>
</comment>
<feature type="transmembrane region" description="Helical" evidence="6">
    <location>
        <begin position="164"/>
        <end position="191"/>
    </location>
</feature>
<evidence type="ECO:0000313" key="8">
    <source>
        <dbReference type="WBParaSite" id="Pan_g3086.t1"/>
    </source>
</evidence>
<dbReference type="Pfam" id="PF02118">
    <property type="entry name" value="Srg"/>
    <property type="match status" value="1"/>
</dbReference>
<feature type="transmembrane region" description="Helical" evidence="6">
    <location>
        <begin position="109"/>
        <end position="134"/>
    </location>
</feature>
<dbReference type="AlphaFoldDB" id="A0A7E4VV05"/>
<dbReference type="SUPFAM" id="SSF81321">
    <property type="entry name" value="Family A G protein-coupled receptor-like"/>
    <property type="match status" value="1"/>
</dbReference>
<reference evidence="7" key="1">
    <citation type="journal article" date="2013" name="Genetics">
        <title>The draft genome and transcriptome of Panagrellus redivivus are shaped by the harsh demands of a free-living lifestyle.</title>
        <authorList>
            <person name="Srinivasan J."/>
            <person name="Dillman A.R."/>
            <person name="Macchietto M.G."/>
            <person name="Heikkinen L."/>
            <person name="Lakso M."/>
            <person name="Fracchia K.M."/>
            <person name="Antoshechkin I."/>
            <person name="Mortazavi A."/>
            <person name="Wong G."/>
            <person name="Sternberg P.W."/>
        </authorList>
    </citation>
    <scope>NUCLEOTIDE SEQUENCE [LARGE SCALE GENOMIC DNA]</scope>
    <source>
        <strain evidence="7">MT8872</strain>
    </source>
</reference>
<keyword evidence="3 6" id="KW-0812">Transmembrane</keyword>
<keyword evidence="5 6" id="KW-0472">Membrane</keyword>
<feature type="transmembrane region" description="Helical" evidence="6">
    <location>
        <begin position="24"/>
        <end position="42"/>
    </location>
</feature>
<dbReference type="InterPro" id="IPR000609">
    <property type="entry name" value="7TM_GPCR_serpentine_rcpt_Srg"/>
</dbReference>
<evidence type="ECO:0000256" key="6">
    <source>
        <dbReference type="RuleBase" id="RU280813"/>
    </source>
</evidence>
<sequence>MIASGIFFWVFFISRHRLHLQSSFYKITKILIVVDVLFFWFFNIENRAFLYGPLGNILKGFPPDSFFYRIIMFGFYFCNYLRSCIIIIESLNRFISILSINKRNSKTEYWLNQCVYPLLAISILISLSQSWFYFWSTVLIGRFSKDIDSYGLSPSLTFMKTNGALRSACAGFIVGISCLVLNGWSVAFLIYRKKEFKTQRVGINLFVISMIDFVLHCFHAATEITFYICLYIEEVRNIQLLENMFIVRMWVIDLDCLHRPWILLVMSEQIRNAVYRCVKKLPLTNSIIAMSGVNRGSIHPGGGHQSTPHNIRRHCEFDQKVMTVT</sequence>
<organism evidence="7 8">
    <name type="scientific">Panagrellus redivivus</name>
    <name type="common">Microworm</name>
    <dbReference type="NCBI Taxonomy" id="6233"/>
    <lineage>
        <taxon>Eukaryota</taxon>
        <taxon>Metazoa</taxon>
        <taxon>Ecdysozoa</taxon>
        <taxon>Nematoda</taxon>
        <taxon>Chromadorea</taxon>
        <taxon>Rhabditida</taxon>
        <taxon>Tylenchina</taxon>
        <taxon>Panagrolaimomorpha</taxon>
        <taxon>Panagrolaimoidea</taxon>
        <taxon>Panagrolaimidae</taxon>
        <taxon>Panagrellus</taxon>
    </lineage>
</organism>
<comment type="similarity">
    <text evidence="2 6">Belongs to the nematode receptor-like protein srg family.</text>
</comment>
<keyword evidence="7" id="KW-1185">Reference proteome</keyword>
<dbReference type="PANTHER" id="PTHR31552:SF8">
    <property type="entry name" value="SERPENTINE RECEPTOR CLASS GAMMA"/>
    <property type="match status" value="1"/>
</dbReference>
<dbReference type="GO" id="GO:0007606">
    <property type="term" value="P:sensory perception of chemical stimulus"/>
    <property type="evidence" value="ECO:0007669"/>
    <property type="project" value="UniProtKB-UniRule"/>
</dbReference>
<dbReference type="WBParaSite" id="Pan_g3086.t1">
    <property type="protein sequence ID" value="Pan_g3086.t1"/>
    <property type="gene ID" value="Pan_g3086"/>
</dbReference>
<accession>A0A7E4VV05</accession>
<proteinExistence type="inferred from homology"/>
<name>A0A7E4VV05_PANRE</name>
<comment type="subcellular location">
    <subcellularLocation>
        <location evidence="1">Membrane</location>
        <topology evidence="1">Multi-pass membrane protein</topology>
    </subcellularLocation>
</comment>
<evidence type="ECO:0000256" key="5">
    <source>
        <dbReference type="ARBA" id="ARBA00023136"/>
    </source>
</evidence>
<dbReference type="PANTHER" id="PTHR31552">
    <property type="entry name" value="SERPENTINE RECEPTOR CLASS GAMMA"/>
    <property type="match status" value="1"/>
</dbReference>
<reference evidence="8" key="2">
    <citation type="submission" date="2020-10" db="UniProtKB">
        <authorList>
            <consortium name="WormBaseParasite"/>
        </authorList>
    </citation>
    <scope>IDENTIFICATION</scope>
</reference>
<dbReference type="Proteomes" id="UP000492821">
    <property type="component" value="Unassembled WGS sequence"/>
</dbReference>
<evidence type="ECO:0000313" key="7">
    <source>
        <dbReference type="Proteomes" id="UP000492821"/>
    </source>
</evidence>
<dbReference type="GO" id="GO:0016020">
    <property type="term" value="C:membrane"/>
    <property type="evidence" value="ECO:0007669"/>
    <property type="project" value="UniProtKB-SubCell"/>
</dbReference>
<keyword evidence="4 6" id="KW-1133">Transmembrane helix</keyword>
<protein>
    <recommendedName>
        <fullName evidence="6">Serpentine receptor class gamma</fullName>
    </recommendedName>
</protein>